<organism evidence="1 2">
    <name type="scientific">Mycobacterium ulcerans str. Harvey</name>
    <dbReference type="NCBI Taxonomy" id="1299332"/>
    <lineage>
        <taxon>Bacteria</taxon>
        <taxon>Bacillati</taxon>
        <taxon>Actinomycetota</taxon>
        <taxon>Actinomycetes</taxon>
        <taxon>Mycobacteriales</taxon>
        <taxon>Mycobacteriaceae</taxon>
        <taxon>Mycobacterium</taxon>
        <taxon>Mycobacterium ulcerans group</taxon>
    </lineage>
</organism>
<comment type="caution">
    <text evidence="1">The sequence shown here is derived from an EMBL/GenBank/DDBJ whole genome shotgun (WGS) entry which is preliminary data.</text>
</comment>
<proteinExistence type="predicted"/>
<sequence>MLIDVLDETPLQPVLFGCVDDRIMQPSTSFRRASIAR</sequence>
<evidence type="ECO:0000313" key="2">
    <source>
        <dbReference type="Proteomes" id="UP000020681"/>
    </source>
</evidence>
<accession>A0ABN0RAI8</accession>
<reference evidence="1 2" key="1">
    <citation type="submission" date="2014-01" db="EMBL/GenBank/DDBJ databases">
        <authorList>
            <person name="Dobos K."/>
            <person name="Lenaerts A."/>
            <person name="Ordway D."/>
            <person name="DeGroote M.A."/>
            <person name="Parker T."/>
            <person name="Sizemore C."/>
            <person name="Tallon L.J."/>
            <person name="Sadzewicz L.K."/>
            <person name="Sengamalay N."/>
            <person name="Fraser C.M."/>
            <person name="Hine E."/>
            <person name="Shefchek K.A."/>
            <person name="Das S.P."/>
            <person name="Tettelin H."/>
        </authorList>
    </citation>
    <scope>NUCLEOTIDE SEQUENCE [LARGE SCALE GENOMIC DNA]</scope>
    <source>
        <strain evidence="1 2">Harvey</strain>
    </source>
</reference>
<dbReference type="EMBL" id="JAOL01000036">
    <property type="protein sequence ID" value="EUA93851.1"/>
    <property type="molecule type" value="Genomic_DNA"/>
</dbReference>
<gene>
    <name evidence="1" type="ORF">I551_8872</name>
</gene>
<dbReference type="Proteomes" id="UP000020681">
    <property type="component" value="Unassembled WGS sequence"/>
</dbReference>
<evidence type="ECO:0000313" key="1">
    <source>
        <dbReference type="EMBL" id="EUA93851.1"/>
    </source>
</evidence>
<keyword evidence="2" id="KW-1185">Reference proteome</keyword>
<name>A0ABN0RAI8_MYCUL</name>
<protein>
    <submittedName>
        <fullName evidence="1">Uncharacterized protein</fullName>
    </submittedName>
</protein>